<gene>
    <name evidence="1" type="ORF">LX13_003945</name>
</gene>
<keyword evidence="2" id="KW-1185">Reference proteome</keyword>
<dbReference type="InterPro" id="IPR016516">
    <property type="entry name" value="UCP07580"/>
</dbReference>
<dbReference type="PANTHER" id="PTHR39456">
    <property type="entry name" value="METAL-DEPENDENT HYDROLASE"/>
    <property type="match status" value="1"/>
</dbReference>
<dbReference type="Proteomes" id="UP001206895">
    <property type="component" value="Unassembled WGS sequence"/>
</dbReference>
<reference evidence="1 2" key="1">
    <citation type="submission" date="2022-06" db="EMBL/GenBank/DDBJ databases">
        <title>Genomic Encyclopedia of Archaeal and Bacterial Type Strains, Phase II (KMG-II): from individual species to whole genera.</title>
        <authorList>
            <person name="Goeker M."/>
        </authorList>
    </citation>
    <scope>NUCLEOTIDE SEQUENCE [LARGE SCALE GENOMIC DNA]</scope>
    <source>
        <strain evidence="1 2">DSM 44693</strain>
    </source>
</reference>
<dbReference type="PANTHER" id="PTHR39456:SF1">
    <property type="entry name" value="METAL-DEPENDENT HYDROLASE"/>
    <property type="match status" value="1"/>
</dbReference>
<sequence>MSVSNVQHPIRARRVRFSYPLTMNRHYVDDDLIMSHAISMLSAVFPEGEEFFVKSVRHYSDDIADEALRSQVAGFIGQEITHGREHREINARLQDMGYPTWARERFTKRSLGLVYRAAPQRMSLAITAALEHYTATFAALLLSEPKARELITSAEVRKLLLWHAYEEVEHKAVAFDVYRHIGGSETLRIWAMRVTHLAFLGSLCAATTVSMLCDRAAYNPVRLARSVSALRGNPWFSRDLARELRTYHRRGFHPDENDTTHLLERWSAELFGDNGVLVPRVPRNRTEPGGHP</sequence>
<organism evidence="1 2">
    <name type="scientific">Williamsia maris</name>
    <dbReference type="NCBI Taxonomy" id="72806"/>
    <lineage>
        <taxon>Bacteria</taxon>
        <taxon>Bacillati</taxon>
        <taxon>Actinomycetota</taxon>
        <taxon>Actinomycetes</taxon>
        <taxon>Mycobacteriales</taxon>
        <taxon>Nocardiaceae</taxon>
        <taxon>Williamsia</taxon>
    </lineage>
</organism>
<dbReference type="RefSeq" id="WP_253663061.1">
    <property type="nucleotide sequence ID" value="NZ_BAAAJQ010000003.1"/>
</dbReference>
<proteinExistence type="predicted"/>
<dbReference type="EMBL" id="JAMTCJ010000004">
    <property type="protein sequence ID" value="MCP2178104.1"/>
    <property type="molecule type" value="Genomic_DNA"/>
</dbReference>
<evidence type="ECO:0000313" key="1">
    <source>
        <dbReference type="EMBL" id="MCP2178104.1"/>
    </source>
</evidence>
<dbReference type="PIRSF" id="PIRSF007580">
    <property type="entry name" value="UCP07580"/>
    <property type="match status" value="1"/>
</dbReference>
<name>A0ABT1HJJ8_9NOCA</name>
<accession>A0ABT1HJJ8</accession>
<dbReference type="Pfam" id="PF10118">
    <property type="entry name" value="Metal_hydrol"/>
    <property type="match status" value="1"/>
</dbReference>
<evidence type="ECO:0000313" key="2">
    <source>
        <dbReference type="Proteomes" id="UP001206895"/>
    </source>
</evidence>
<protein>
    <recommendedName>
        <fullName evidence="3">Metal-dependent hydrolase</fullName>
    </recommendedName>
</protein>
<comment type="caution">
    <text evidence="1">The sequence shown here is derived from an EMBL/GenBank/DDBJ whole genome shotgun (WGS) entry which is preliminary data.</text>
</comment>
<evidence type="ECO:0008006" key="3">
    <source>
        <dbReference type="Google" id="ProtNLM"/>
    </source>
</evidence>